<dbReference type="STRING" id="180088.A0A1J8Q5U6"/>
<dbReference type="GO" id="GO:0031573">
    <property type="term" value="P:mitotic intra-S DNA damage checkpoint signaling"/>
    <property type="evidence" value="ECO:0007669"/>
    <property type="project" value="TreeGrafter"/>
</dbReference>
<dbReference type="GO" id="GO:0000076">
    <property type="term" value="P:DNA replication checkpoint signaling"/>
    <property type="evidence" value="ECO:0007669"/>
    <property type="project" value="TreeGrafter"/>
</dbReference>
<feature type="compositionally biased region" description="Polar residues" evidence="5">
    <location>
        <begin position="571"/>
        <end position="583"/>
    </location>
</feature>
<dbReference type="GO" id="GO:0030896">
    <property type="term" value="C:checkpoint clamp complex"/>
    <property type="evidence" value="ECO:0007669"/>
    <property type="project" value="InterPro"/>
</dbReference>
<feature type="compositionally biased region" description="Acidic residues" evidence="5">
    <location>
        <begin position="1313"/>
        <end position="1331"/>
    </location>
</feature>
<dbReference type="GO" id="GO:0071479">
    <property type="term" value="P:cellular response to ionizing radiation"/>
    <property type="evidence" value="ECO:0007669"/>
    <property type="project" value="TreeGrafter"/>
</dbReference>
<evidence type="ECO:0000256" key="4">
    <source>
        <dbReference type="ARBA" id="ARBA00023242"/>
    </source>
</evidence>
<dbReference type="OrthoDB" id="60092at2759"/>
<evidence type="ECO:0000256" key="3">
    <source>
        <dbReference type="ARBA" id="ARBA00023163"/>
    </source>
</evidence>
<feature type="compositionally biased region" description="Acidic residues" evidence="5">
    <location>
        <begin position="1161"/>
        <end position="1170"/>
    </location>
</feature>
<feature type="compositionally biased region" description="Low complexity" evidence="5">
    <location>
        <begin position="1230"/>
        <end position="1266"/>
    </location>
</feature>
<dbReference type="EMBL" id="LVVM01006237">
    <property type="protein sequence ID" value="OJA08680.1"/>
    <property type="molecule type" value="Genomic_DNA"/>
</dbReference>
<feature type="region of interest" description="Disordered" evidence="5">
    <location>
        <begin position="1154"/>
        <end position="1196"/>
    </location>
</feature>
<accession>A0A1J8Q5U6</accession>
<feature type="region of interest" description="Disordered" evidence="5">
    <location>
        <begin position="294"/>
        <end position="387"/>
    </location>
</feature>
<feature type="compositionally biased region" description="Basic and acidic residues" evidence="5">
    <location>
        <begin position="1001"/>
        <end position="1020"/>
    </location>
</feature>
<dbReference type="Gene3D" id="3.70.10.10">
    <property type="match status" value="1"/>
</dbReference>
<keyword evidence="3" id="KW-0804">Transcription</keyword>
<dbReference type="InterPro" id="IPR007268">
    <property type="entry name" value="Rad9/Ddc1"/>
</dbReference>
<dbReference type="InterPro" id="IPR018866">
    <property type="entry name" value="Znf-4CXXC_R1"/>
</dbReference>
<feature type="compositionally biased region" description="Polar residues" evidence="5">
    <location>
        <begin position="364"/>
        <end position="378"/>
    </location>
</feature>
<evidence type="ECO:0000256" key="1">
    <source>
        <dbReference type="ARBA" id="ARBA00004123"/>
    </source>
</evidence>
<feature type="compositionally biased region" description="Polar residues" evidence="5">
    <location>
        <begin position="294"/>
        <end position="306"/>
    </location>
</feature>
<feature type="domain" description="Zinc-finger" evidence="6">
    <location>
        <begin position="628"/>
        <end position="731"/>
    </location>
</feature>
<evidence type="ECO:0000256" key="5">
    <source>
        <dbReference type="SAM" id="MobiDB-lite"/>
    </source>
</evidence>
<evidence type="ECO:0000259" key="6">
    <source>
        <dbReference type="Pfam" id="PF10497"/>
    </source>
</evidence>
<comment type="caution">
    <text evidence="7">The sequence shown here is derived from an EMBL/GenBank/DDBJ whole genome shotgun (WGS) entry which is preliminary data.</text>
</comment>
<sequence length="1357" mass="150055">MQATLNVVALKPLIRALTCLSRYGDDLVIYANSEYLSFSATNSSLSAYCRFKYGRRFFSRYKFKDGTMGNGVEDVKGQLLAKTLLSILKHKTIEKTVDRCEFTIVEATDLYEQDEPDEDQDTLESRLIIRLHCKHGIIKTHRLPLLIPTSLLSPGVPDSEDESRFTIGPRAIKDITEHFPNARGAKSDPQLVWTFGDTEVEVRSLESSIDTRGKAQLSTELTISADEFDVYEVYAPPITIGFHLREFNATIAFADSMGLCLDLRFTDPSAPLFIDVGGDESEYLFVISTSQIHDSGATAPSTSAQLHTRKRPLPNDESEGSVKQRSQTPRIKKPMKAVQRMDAHTPSTSKAQSDARSMPPPSYAPQQTPCYSRNQNSPVPAPSMNGSDLPFWKSNPVSGGVDMEPEPLFYTESSQLLSDRQSPEVGRATARDRTPLFYPLSQLSQADEAVIRASGLGIENMNKAELEAMLEGEGEEVMFDFAGSPNLTKVEDGDSAMFSADDPESFELVEDTSTEFGPTQDDVGGRKKNITTMGGQRRQSQVFVEIPSSATTNYHQPHVSSSRRENALRASVSQNTIMSTNTSSKRKQDETHDQPSKKAKVEITSIKPNATRRPLANATPDFPNGFVYCHQCNKKRDAAITVHCTFQDAKSNRRCVAKYCAPCLKNRYGIALQDILSTSTVPPDQKKRHVSGEGHFFKYVVTPQLAKGLAPTGNLTLAARNSGLLSAADVLLHDPTAAGPMAGKVVTEKKPRARKPAPQPTSIAADKSKSRLTKKTLHIPTHAPPPTPKPLPKALWTPIRTHLSLHGAEARIHIREFALRFLPLSRAHFDELEIISRSHRDFNEDDDEDGDLESWVSEGCLKSLLIALLGMIEVDVETLSTTTSALHHHWFLPKIVETLRTFSTLSSLPLPPPAPAPEHLLQSVPIIRTRSSRTSSHPQSAKQTSKETDWPEVVRTSQLIPVIIALVDQAVQGQAVRDALEEGVKEAKELTKESIETKKALERSEKDKKEREKAEKEQTSKIKKGKDKKVKGKGSAHAKGKDATAVVDEPMHTLTPKTALTIALSSYAQRIAPLGRDTEGRVYWALTPGRGERDASCEYLTSNVEVEQQDEGSKAKSKITKTKSAWTPPSLTERTSHKRWGWFVAVWGVRPHVEERRDPPKDEDDSEDDSESGHDSDADEVEDQENKFKPERPGWYAFSDPAEIFKLAEWLDRKAELESRFTSSGKSKSRPISALPSRAASASMSRAVSASNTRTSASTSRVASSSHKFKTTHASSKLSISPLTDVEVISSSEVEDSEEESDSDANEPRAIDEDQNIENDDMAVDSPLELDDTPRTPQLWSLVCGLRAYAELLKKRA</sequence>
<feature type="compositionally biased region" description="Basic and acidic residues" evidence="5">
    <location>
        <begin position="586"/>
        <end position="600"/>
    </location>
</feature>
<feature type="region of interest" description="Disordered" evidence="5">
    <location>
        <begin position="1001"/>
        <end position="1044"/>
    </location>
</feature>
<organism evidence="7 8">
    <name type="scientific">Rhizopogon vesiculosus</name>
    <dbReference type="NCBI Taxonomy" id="180088"/>
    <lineage>
        <taxon>Eukaryota</taxon>
        <taxon>Fungi</taxon>
        <taxon>Dikarya</taxon>
        <taxon>Basidiomycota</taxon>
        <taxon>Agaricomycotina</taxon>
        <taxon>Agaricomycetes</taxon>
        <taxon>Agaricomycetidae</taxon>
        <taxon>Boletales</taxon>
        <taxon>Suillineae</taxon>
        <taxon>Rhizopogonaceae</taxon>
        <taxon>Rhizopogon</taxon>
    </lineage>
</organism>
<feature type="compositionally biased region" description="Basic residues" evidence="5">
    <location>
        <begin position="1021"/>
        <end position="1038"/>
    </location>
</feature>
<gene>
    <name evidence="7" type="ORF">AZE42_01172</name>
</gene>
<feature type="region of interest" description="Disordered" evidence="5">
    <location>
        <begin position="929"/>
        <end position="950"/>
    </location>
</feature>
<feature type="region of interest" description="Disordered" evidence="5">
    <location>
        <begin position="552"/>
        <end position="600"/>
    </location>
</feature>
<dbReference type="Proteomes" id="UP000183567">
    <property type="component" value="Unassembled WGS sequence"/>
</dbReference>
<feature type="region of interest" description="Disordered" evidence="5">
    <location>
        <begin position="1218"/>
        <end position="1335"/>
    </location>
</feature>
<keyword evidence="2" id="KW-0805">Transcription regulation</keyword>
<evidence type="ECO:0000313" key="7">
    <source>
        <dbReference type="EMBL" id="OJA08680.1"/>
    </source>
</evidence>
<reference evidence="7 8" key="1">
    <citation type="submission" date="2016-03" db="EMBL/GenBank/DDBJ databases">
        <title>Comparative genomics of the ectomycorrhizal sister species Rhizopogon vinicolor and Rhizopogon vesiculosus (Basidiomycota: Boletales) reveals a divergence of the mating type B locus.</title>
        <authorList>
            <person name="Mujic A.B."/>
            <person name="Kuo A."/>
            <person name="Tritt A."/>
            <person name="Lipzen A."/>
            <person name="Chen C."/>
            <person name="Johnson J."/>
            <person name="Sharma A."/>
            <person name="Barry K."/>
            <person name="Grigoriev I.V."/>
            <person name="Spatafora J.W."/>
        </authorList>
    </citation>
    <scope>NUCLEOTIDE SEQUENCE [LARGE SCALE GENOMIC DNA]</scope>
    <source>
        <strain evidence="7 8">AM-OR11-056</strain>
    </source>
</reference>
<feature type="compositionally biased region" description="Polar residues" evidence="5">
    <location>
        <begin position="1272"/>
        <end position="1282"/>
    </location>
</feature>
<dbReference type="SUPFAM" id="SSF55979">
    <property type="entry name" value="DNA clamp"/>
    <property type="match status" value="1"/>
</dbReference>
<feature type="region of interest" description="Disordered" evidence="5">
    <location>
        <begin position="1108"/>
        <end position="1132"/>
    </location>
</feature>
<comment type="subcellular location">
    <subcellularLocation>
        <location evidence="1">Nucleus</location>
    </subcellularLocation>
</comment>
<dbReference type="GO" id="GO:0006281">
    <property type="term" value="P:DNA repair"/>
    <property type="evidence" value="ECO:0007669"/>
    <property type="project" value="TreeGrafter"/>
</dbReference>
<feature type="compositionally biased region" description="Polar residues" evidence="5">
    <location>
        <begin position="345"/>
        <end position="355"/>
    </location>
</feature>
<feature type="region of interest" description="Disordered" evidence="5">
    <location>
        <begin position="747"/>
        <end position="771"/>
    </location>
</feature>
<dbReference type="PANTHER" id="PTHR15237">
    <property type="entry name" value="DNA REPAIR PROTEIN RAD9"/>
    <property type="match status" value="1"/>
</dbReference>
<dbReference type="Pfam" id="PF10497">
    <property type="entry name" value="zf-4CXXC_R1"/>
    <property type="match status" value="1"/>
</dbReference>
<name>A0A1J8Q5U6_9AGAM</name>
<evidence type="ECO:0000256" key="2">
    <source>
        <dbReference type="ARBA" id="ARBA00023015"/>
    </source>
</evidence>
<protein>
    <recommendedName>
        <fullName evidence="6">Zinc-finger domain-containing protein</fullName>
    </recommendedName>
</protein>
<feature type="compositionally biased region" description="Acidic residues" evidence="5">
    <location>
        <begin position="1293"/>
        <end position="1305"/>
    </location>
</feature>
<evidence type="ECO:0000313" key="8">
    <source>
        <dbReference type="Proteomes" id="UP000183567"/>
    </source>
</evidence>
<dbReference type="Pfam" id="PF04139">
    <property type="entry name" value="Rad9"/>
    <property type="match status" value="1"/>
</dbReference>
<dbReference type="PANTHER" id="PTHR15237:SF0">
    <property type="entry name" value="CELL CYCLE CHECKPOINT CONTROL PROTEIN"/>
    <property type="match status" value="1"/>
</dbReference>
<keyword evidence="4" id="KW-0539">Nucleus</keyword>
<keyword evidence="8" id="KW-1185">Reference proteome</keyword>
<dbReference type="InterPro" id="IPR046938">
    <property type="entry name" value="DNA_clamp_sf"/>
</dbReference>
<proteinExistence type="predicted"/>